<proteinExistence type="predicted"/>
<name>A0A6G0TN59_APHGL</name>
<keyword evidence="2" id="KW-1185">Reference proteome</keyword>
<sequence>MGKNYERFYFYLRKITLKYLPHSNPLKSTKNAGSSRANCSFVSIRKFNVQQTELKNIKKVMSDKVYPVSRDTRYKKNRYLQLIMALDWHDSKFKYYINLTKHTSKFSIDHLSSSKKKKKDERRKIYNKIEGSFWHQEYLQQRDLSYQIQLPILRHFLQYNLNNHLWRGKLLRKDWPSILFPNVPFCSPCRPTFAHDDGLRVYGPYEYHETFTTA</sequence>
<reference evidence="1 2" key="1">
    <citation type="submission" date="2019-08" db="EMBL/GenBank/DDBJ databases">
        <title>The genome of the soybean aphid Biotype 1, its phylome, world population structure and adaptation to the North American continent.</title>
        <authorList>
            <person name="Giordano R."/>
            <person name="Donthu R.K."/>
            <person name="Hernandez A.G."/>
            <person name="Wright C.L."/>
            <person name="Zimin A.V."/>
        </authorList>
    </citation>
    <scope>NUCLEOTIDE SEQUENCE [LARGE SCALE GENOMIC DNA]</scope>
    <source>
        <tissue evidence="1">Whole aphids</tissue>
    </source>
</reference>
<dbReference type="AlphaFoldDB" id="A0A6G0TN59"/>
<accession>A0A6G0TN59</accession>
<gene>
    <name evidence="1" type="ORF">AGLY_007779</name>
</gene>
<dbReference type="EMBL" id="VYZN01000025">
    <property type="protein sequence ID" value="KAE9535878.1"/>
    <property type="molecule type" value="Genomic_DNA"/>
</dbReference>
<organism evidence="1 2">
    <name type="scientific">Aphis glycines</name>
    <name type="common">Soybean aphid</name>
    <dbReference type="NCBI Taxonomy" id="307491"/>
    <lineage>
        <taxon>Eukaryota</taxon>
        <taxon>Metazoa</taxon>
        <taxon>Ecdysozoa</taxon>
        <taxon>Arthropoda</taxon>
        <taxon>Hexapoda</taxon>
        <taxon>Insecta</taxon>
        <taxon>Pterygota</taxon>
        <taxon>Neoptera</taxon>
        <taxon>Paraneoptera</taxon>
        <taxon>Hemiptera</taxon>
        <taxon>Sternorrhyncha</taxon>
        <taxon>Aphidomorpha</taxon>
        <taxon>Aphidoidea</taxon>
        <taxon>Aphididae</taxon>
        <taxon>Aphidini</taxon>
        <taxon>Aphis</taxon>
        <taxon>Aphis</taxon>
    </lineage>
</organism>
<evidence type="ECO:0000313" key="1">
    <source>
        <dbReference type="EMBL" id="KAE9535878.1"/>
    </source>
</evidence>
<dbReference type="Proteomes" id="UP000475862">
    <property type="component" value="Unassembled WGS sequence"/>
</dbReference>
<protein>
    <submittedName>
        <fullName evidence="1">Uncharacterized protein</fullName>
    </submittedName>
</protein>
<evidence type="ECO:0000313" key="2">
    <source>
        <dbReference type="Proteomes" id="UP000475862"/>
    </source>
</evidence>
<comment type="caution">
    <text evidence="1">The sequence shown here is derived from an EMBL/GenBank/DDBJ whole genome shotgun (WGS) entry which is preliminary data.</text>
</comment>